<evidence type="ECO:0000313" key="6">
    <source>
        <dbReference type="Proteomes" id="UP001156881"/>
    </source>
</evidence>
<name>A0A7W6F719_9HYPH</name>
<evidence type="ECO:0000256" key="1">
    <source>
        <dbReference type="SAM" id="MobiDB-lite"/>
    </source>
</evidence>
<dbReference type="EMBL" id="JACIDN010000004">
    <property type="protein sequence ID" value="MBB3902915.1"/>
    <property type="molecule type" value="Genomic_DNA"/>
</dbReference>
<dbReference type="Proteomes" id="UP001156881">
    <property type="component" value="Unassembled WGS sequence"/>
</dbReference>
<gene>
    <name evidence="3" type="ORF">GCM10007884_18260</name>
    <name evidence="4" type="ORF">GGR33_002417</name>
</gene>
<reference evidence="6" key="2">
    <citation type="journal article" date="2019" name="Int. J. Syst. Evol. Microbiol.">
        <title>The Global Catalogue of Microorganisms (GCM) 10K type strain sequencing project: providing services to taxonomists for standard genome sequencing and annotation.</title>
        <authorList>
            <consortium name="The Broad Institute Genomics Platform"/>
            <consortium name="The Broad Institute Genome Sequencing Center for Infectious Disease"/>
            <person name="Wu L."/>
            <person name="Ma J."/>
        </authorList>
    </citation>
    <scope>NUCLEOTIDE SEQUENCE [LARGE SCALE GENOMIC DNA]</scope>
    <source>
        <strain evidence="6">NBRC 107710</strain>
    </source>
</reference>
<feature type="signal peptide" evidence="2">
    <location>
        <begin position="1"/>
        <end position="24"/>
    </location>
</feature>
<evidence type="ECO:0000313" key="3">
    <source>
        <dbReference type="EMBL" id="GLS43841.1"/>
    </source>
</evidence>
<dbReference type="Proteomes" id="UP000517759">
    <property type="component" value="Unassembled WGS sequence"/>
</dbReference>
<reference evidence="3" key="1">
    <citation type="journal article" date="2014" name="Int. J. Syst. Evol. Microbiol.">
        <title>Complete genome of a new Firmicutes species belonging to the dominant human colonic microbiota ('Ruminococcus bicirculans') reveals two chromosomes and a selective capacity to utilize plant glucans.</title>
        <authorList>
            <consortium name="NISC Comparative Sequencing Program"/>
            <person name="Wegmann U."/>
            <person name="Louis P."/>
            <person name="Goesmann A."/>
            <person name="Henrissat B."/>
            <person name="Duncan S.H."/>
            <person name="Flint H.J."/>
        </authorList>
    </citation>
    <scope>NUCLEOTIDE SEQUENCE</scope>
    <source>
        <strain evidence="3">NBRC 107710</strain>
    </source>
</reference>
<evidence type="ECO:0000313" key="4">
    <source>
        <dbReference type="EMBL" id="MBB3902915.1"/>
    </source>
</evidence>
<protein>
    <submittedName>
        <fullName evidence="4">Opacity protein-like surface antigen</fullName>
    </submittedName>
</protein>
<reference evidence="3" key="4">
    <citation type="submission" date="2023-01" db="EMBL/GenBank/DDBJ databases">
        <title>Draft genome sequence of Methylobacterium brachythecii strain NBRC 107710.</title>
        <authorList>
            <person name="Sun Q."/>
            <person name="Mori K."/>
        </authorList>
    </citation>
    <scope>NUCLEOTIDE SEQUENCE</scope>
    <source>
        <strain evidence="3">NBRC 107710</strain>
    </source>
</reference>
<organism evidence="4 5">
    <name type="scientific">Methylobacterium brachythecii</name>
    <dbReference type="NCBI Taxonomy" id="1176177"/>
    <lineage>
        <taxon>Bacteria</taxon>
        <taxon>Pseudomonadati</taxon>
        <taxon>Pseudomonadota</taxon>
        <taxon>Alphaproteobacteria</taxon>
        <taxon>Hyphomicrobiales</taxon>
        <taxon>Methylobacteriaceae</taxon>
        <taxon>Methylobacterium</taxon>
    </lineage>
</organism>
<dbReference type="AlphaFoldDB" id="A0A7W6F719"/>
<evidence type="ECO:0000313" key="5">
    <source>
        <dbReference type="Proteomes" id="UP000517759"/>
    </source>
</evidence>
<keyword evidence="6" id="KW-1185">Reference proteome</keyword>
<proteinExistence type="predicted"/>
<feature type="region of interest" description="Disordered" evidence="1">
    <location>
        <begin position="61"/>
        <end position="88"/>
    </location>
</feature>
<evidence type="ECO:0000256" key="2">
    <source>
        <dbReference type="SAM" id="SignalP"/>
    </source>
</evidence>
<dbReference type="EMBL" id="BSPG01000007">
    <property type="protein sequence ID" value="GLS43841.1"/>
    <property type="molecule type" value="Genomic_DNA"/>
</dbReference>
<reference evidence="4 5" key="3">
    <citation type="submission" date="2020-08" db="EMBL/GenBank/DDBJ databases">
        <title>Genomic Encyclopedia of Type Strains, Phase IV (KMG-IV): sequencing the most valuable type-strain genomes for metagenomic binning, comparative biology and taxonomic classification.</title>
        <authorList>
            <person name="Goeker M."/>
        </authorList>
    </citation>
    <scope>NUCLEOTIDE SEQUENCE [LARGE SCALE GENOMIC DNA]</scope>
    <source>
        <strain evidence="4 5">DSM 24105</strain>
    </source>
</reference>
<feature type="chain" id="PRO_5031200650" evidence="2">
    <location>
        <begin position="25"/>
        <end position="88"/>
    </location>
</feature>
<keyword evidence="2" id="KW-0732">Signal</keyword>
<accession>A0A7W6F719</accession>
<sequence length="88" mass="8702">MNTRLASVAAALAIGLAAPASAFAQGYVVPHGVPVVAVEAGTGWQPRGPVGVVADSYRGYDSSAKGGNASQPERAVPQYGTTSGGPAY</sequence>
<comment type="caution">
    <text evidence="4">The sequence shown here is derived from an EMBL/GenBank/DDBJ whole genome shotgun (WGS) entry which is preliminary data.</text>
</comment>
<dbReference type="RefSeq" id="WP_183505372.1">
    <property type="nucleotide sequence ID" value="NZ_BSPG01000007.1"/>
</dbReference>